<sequence length="576" mass="61418">MPAGPRARQIAELATTVAKLGSKSRGMTVSAADWNQLVSVLNALLTIDAEQDRDVEGTLSQSYSRTDHAHNGEVSLSWLDADLQARLSTGGSDPISTRQAMASLQKSVSELRSEVAALRERVENQTTRIDLSVTKELERATKLIDFEGRFRGLEGLRATVTGIATSQSTLSKNFDEVLQFRGQLTDAATGALIDVSGLRTEVKKLNDIAAGLKGVDSQRFKELELKLKELQLPTAGGVSGAVLDGRFADFETRLNDRFVNDTTTRLAGLRTELIDADTALSNSLSTQIDQKVTLGSNRSLTAVGTLVADAETRLKGDFTSQITATRTAATEAARQEAKSSVTAQLANFDQRVGAAVDTRVATLEQRLNTSIKQQVGTTVSEGIAPLSQSLDTRLAGMQLKVDALPASITAQIKQGAEAIRVDQQAWLTDQFKQKSNSLDASLGPLIATGVASGLDTRMGTIRSMAAEEVTKQLVSLDGRISSSVEAATLGLTNRIETTVTNKLNQFDVNGRINAESARIVALMRTEISDSAAKVQKDSNLALNSAVKRWEVTRGSGIDVSGAVTQPGGRFFVPGGG</sequence>
<accession>A0A1E5XW82</accession>
<proteinExistence type="predicted"/>
<evidence type="ECO:0000313" key="2">
    <source>
        <dbReference type="EMBL" id="OEO32845.1"/>
    </source>
</evidence>
<evidence type="ECO:0000313" key="3">
    <source>
        <dbReference type="Proteomes" id="UP000095463"/>
    </source>
</evidence>
<evidence type="ECO:0000256" key="1">
    <source>
        <dbReference type="SAM" id="Coils"/>
    </source>
</evidence>
<organism evidence="2 3">
    <name type="scientific">Devosia insulae DS-56</name>
    <dbReference type="NCBI Taxonomy" id="1116389"/>
    <lineage>
        <taxon>Bacteria</taxon>
        <taxon>Pseudomonadati</taxon>
        <taxon>Pseudomonadota</taxon>
        <taxon>Alphaproteobacteria</taxon>
        <taxon>Hyphomicrobiales</taxon>
        <taxon>Devosiaceae</taxon>
        <taxon>Devosia</taxon>
    </lineage>
</organism>
<protein>
    <submittedName>
        <fullName evidence="2">Uncharacterized protein</fullName>
    </submittedName>
</protein>
<dbReference type="Proteomes" id="UP000095463">
    <property type="component" value="Unassembled WGS sequence"/>
</dbReference>
<name>A0A1E5XW82_9HYPH</name>
<keyword evidence="1" id="KW-0175">Coiled coil</keyword>
<reference evidence="2 3" key="1">
    <citation type="journal article" date="2015" name="Genome Announc.">
        <title>Genome Assemblies of Three Soil-Associated Devosia species: D. insulae, D. limi, and D. soli.</title>
        <authorList>
            <person name="Hassan Y.I."/>
            <person name="Lepp D."/>
            <person name="Zhou T."/>
        </authorList>
    </citation>
    <scope>NUCLEOTIDE SEQUENCE [LARGE SCALE GENOMIC DNA]</scope>
    <source>
        <strain evidence="2 3">DS-56</strain>
    </source>
</reference>
<dbReference type="EMBL" id="LAJE02000051">
    <property type="protein sequence ID" value="OEO32845.1"/>
    <property type="molecule type" value="Genomic_DNA"/>
</dbReference>
<dbReference type="AlphaFoldDB" id="A0A1E5XW82"/>
<comment type="caution">
    <text evidence="2">The sequence shown here is derived from an EMBL/GenBank/DDBJ whole genome shotgun (WGS) entry which is preliminary data.</text>
</comment>
<gene>
    <name evidence="2" type="ORF">VW23_009455</name>
</gene>
<dbReference type="RefSeq" id="WP_069908000.1">
    <property type="nucleotide sequence ID" value="NZ_LAJE02000051.1"/>
</dbReference>
<feature type="coiled-coil region" evidence="1">
    <location>
        <begin position="101"/>
        <end position="128"/>
    </location>
</feature>
<keyword evidence="3" id="KW-1185">Reference proteome</keyword>